<dbReference type="EMBL" id="CP151515">
    <property type="protein sequence ID" value="WZN66561.1"/>
    <property type="molecule type" value="Genomic_DNA"/>
</dbReference>
<proteinExistence type="inferred from homology"/>
<dbReference type="InterPro" id="IPR037518">
    <property type="entry name" value="MPN"/>
</dbReference>
<evidence type="ECO:0000256" key="1">
    <source>
        <dbReference type="ARBA" id="ARBA00007461"/>
    </source>
</evidence>
<evidence type="ECO:0000313" key="5">
    <source>
        <dbReference type="Proteomes" id="UP001472866"/>
    </source>
</evidence>
<dbReference type="PANTHER" id="PTHR12941">
    <property type="entry name" value="ER MEMBRANE PROTEIN COMPLEX"/>
    <property type="match status" value="1"/>
</dbReference>
<dbReference type="GO" id="GO:0072546">
    <property type="term" value="C:EMC complex"/>
    <property type="evidence" value="ECO:0007669"/>
    <property type="project" value="InterPro"/>
</dbReference>
<evidence type="ECO:0000313" key="4">
    <source>
        <dbReference type="EMBL" id="WZN66561.1"/>
    </source>
</evidence>
<dbReference type="InterPro" id="IPR005366">
    <property type="entry name" value="EMC8/9"/>
</dbReference>
<dbReference type="Pfam" id="PF03665">
    <property type="entry name" value="UPF0172"/>
    <property type="match status" value="1"/>
</dbReference>
<dbReference type="CDD" id="cd08060">
    <property type="entry name" value="MPN_UPF0172"/>
    <property type="match status" value="1"/>
</dbReference>
<evidence type="ECO:0000259" key="2">
    <source>
        <dbReference type="PROSITE" id="PS50249"/>
    </source>
</evidence>
<feature type="domain" description="MPN" evidence="2">
    <location>
        <begin position="6"/>
        <end position="147"/>
    </location>
</feature>
<accession>A0A7S2T9R6</accession>
<sequence>MATELYQLSAKTVSKVILHATKYAHGEVCGCLLGRQEEHTVIVEDCIPFFHKAENKHSPLLEVALAQSESYAGTLGLKVCGFYQGNELSDDGSLHASTKKVGDSVRDRSAFPRACLLLLDNDAFTTFLSGETADRLPFTLYHKRGPGGSWEGCGRDNVRCQGGLTVRQVREVAAEGVASGKQRDLVDFSEHFCDVAKDWRNEKVVIA</sequence>
<comment type="similarity">
    <text evidence="1">Belongs to the EMC8/EMC9 family.</text>
</comment>
<protein>
    <submittedName>
        <fullName evidence="4">MPN domain-containing protein</fullName>
    </submittedName>
</protein>
<dbReference type="Proteomes" id="UP001472866">
    <property type="component" value="Chromosome 15"/>
</dbReference>
<name>A0A7S2T9R6_9CHLO</name>
<reference evidence="3" key="1">
    <citation type="submission" date="2021-01" db="EMBL/GenBank/DDBJ databases">
        <authorList>
            <person name="Corre E."/>
            <person name="Pelletier E."/>
            <person name="Niang G."/>
            <person name="Scheremetjew M."/>
            <person name="Finn R."/>
            <person name="Kale V."/>
            <person name="Holt S."/>
            <person name="Cochrane G."/>
            <person name="Meng A."/>
            <person name="Brown T."/>
            <person name="Cohen L."/>
        </authorList>
    </citation>
    <scope>NUCLEOTIDE SEQUENCE</scope>
    <source>
        <strain evidence="3">RCC2335</strain>
    </source>
</reference>
<organism evidence="3">
    <name type="scientific">Chloropicon roscoffensis</name>
    <dbReference type="NCBI Taxonomy" id="1461544"/>
    <lineage>
        <taxon>Eukaryota</taxon>
        <taxon>Viridiplantae</taxon>
        <taxon>Chlorophyta</taxon>
        <taxon>Chloropicophyceae</taxon>
        <taxon>Chloropicales</taxon>
        <taxon>Chloropicaceae</taxon>
        <taxon>Chloropicon</taxon>
    </lineage>
</organism>
<evidence type="ECO:0000313" key="3">
    <source>
        <dbReference type="EMBL" id="CAD9722180.1"/>
    </source>
</evidence>
<keyword evidence="5" id="KW-1185">Reference proteome</keyword>
<dbReference type="PROSITE" id="PS50249">
    <property type="entry name" value="MPN"/>
    <property type="match status" value="1"/>
</dbReference>
<reference evidence="4 5" key="2">
    <citation type="submission" date="2024-03" db="EMBL/GenBank/DDBJ databases">
        <title>Complete genome sequence of the green alga Chloropicon roscoffensis RCC1871.</title>
        <authorList>
            <person name="Lemieux C."/>
            <person name="Pombert J.-F."/>
            <person name="Otis C."/>
            <person name="Turmel M."/>
        </authorList>
    </citation>
    <scope>NUCLEOTIDE SEQUENCE [LARGE SCALE GENOMIC DNA]</scope>
    <source>
        <strain evidence="4 5">RCC1871</strain>
    </source>
</reference>
<dbReference type="PANTHER" id="PTHR12941:SF10">
    <property type="entry name" value="ER MEMBRANE PROTEIN COMPLEX SUBUNIT 8_9 HOMOLOG"/>
    <property type="match status" value="1"/>
</dbReference>
<dbReference type="EMBL" id="HBHM01001844">
    <property type="protein sequence ID" value="CAD9722180.1"/>
    <property type="molecule type" value="Transcribed_RNA"/>
</dbReference>
<dbReference type="Gene3D" id="3.40.140.10">
    <property type="entry name" value="Cytidine Deaminase, domain 2"/>
    <property type="match status" value="1"/>
</dbReference>
<dbReference type="AlphaFoldDB" id="A0A7S2T9R6"/>
<gene>
    <name evidence="3" type="ORF">CROS1312_LOCUS1448</name>
    <name evidence="4" type="ORF">HKI87_15g81280</name>
</gene>